<dbReference type="PROSITE" id="PS51007">
    <property type="entry name" value="CYTC"/>
    <property type="match status" value="1"/>
</dbReference>
<keyword evidence="1 4" id="KW-0349">Heme</keyword>
<dbReference type="EMBL" id="JACNJN010000072">
    <property type="protein sequence ID" value="MBC8334615.1"/>
    <property type="molecule type" value="Genomic_DNA"/>
</dbReference>
<dbReference type="Pfam" id="PF13442">
    <property type="entry name" value="Cytochrome_CBB3"/>
    <property type="match status" value="1"/>
</dbReference>
<dbReference type="AlphaFoldDB" id="A0A8J6NKP0"/>
<reference evidence="7 8" key="1">
    <citation type="submission" date="2020-08" db="EMBL/GenBank/DDBJ databases">
        <title>Bridging the membrane lipid divide: bacteria of the FCB group superphylum have the potential to synthesize archaeal ether lipids.</title>
        <authorList>
            <person name="Villanueva L."/>
            <person name="Von Meijenfeldt F.A.B."/>
            <person name="Westbye A.B."/>
            <person name="Yadav S."/>
            <person name="Hopmans E.C."/>
            <person name="Dutilh B.E."/>
            <person name="Sinninghe Damste J.S."/>
        </authorList>
    </citation>
    <scope>NUCLEOTIDE SEQUENCE [LARGE SCALE GENOMIC DNA]</scope>
    <source>
        <strain evidence="7">NIOZ-UU36</strain>
    </source>
</reference>
<dbReference type="GO" id="GO:0020037">
    <property type="term" value="F:heme binding"/>
    <property type="evidence" value="ECO:0007669"/>
    <property type="project" value="InterPro"/>
</dbReference>
<feature type="signal peptide" evidence="5">
    <location>
        <begin position="1"/>
        <end position="20"/>
    </location>
</feature>
<dbReference type="Gene3D" id="1.10.760.10">
    <property type="entry name" value="Cytochrome c-like domain"/>
    <property type="match status" value="1"/>
</dbReference>
<keyword evidence="5" id="KW-0732">Signal</keyword>
<accession>A0A8J6NKP0</accession>
<evidence type="ECO:0000256" key="5">
    <source>
        <dbReference type="SAM" id="SignalP"/>
    </source>
</evidence>
<name>A0A8J6NKP0_9CHLR</name>
<protein>
    <submittedName>
        <fullName evidence="7">C-type cytochrome</fullName>
    </submittedName>
</protein>
<keyword evidence="2 4" id="KW-0479">Metal-binding</keyword>
<gene>
    <name evidence="7" type="ORF">H8E29_05070</name>
</gene>
<dbReference type="InterPro" id="IPR009056">
    <property type="entry name" value="Cyt_c-like_dom"/>
</dbReference>
<sequence length="140" mass="14646">MKKSFVYSFIMLAIMATLIAACGGGETAAPAVPEGPVVPAEYAGKTNSFAGSSEAIAEGKQVFESTCAACHGDTGLGDGPAAAALTPQPASLVEVNKTAADDYLLWRISDGKEGTAMVSWKTSFSEDQIWQVISYLRTFK</sequence>
<evidence type="ECO:0000256" key="2">
    <source>
        <dbReference type="ARBA" id="ARBA00022723"/>
    </source>
</evidence>
<dbReference type="InterPro" id="IPR050597">
    <property type="entry name" value="Cytochrome_c_Oxidase_Subunit"/>
</dbReference>
<evidence type="ECO:0000256" key="3">
    <source>
        <dbReference type="ARBA" id="ARBA00023004"/>
    </source>
</evidence>
<evidence type="ECO:0000256" key="1">
    <source>
        <dbReference type="ARBA" id="ARBA00022617"/>
    </source>
</evidence>
<evidence type="ECO:0000256" key="4">
    <source>
        <dbReference type="PROSITE-ProRule" id="PRU00433"/>
    </source>
</evidence>
<dbReference type="PANTHER" id="PTHR33751">
    <property type="entry name" value="CBB3-TYPE CYTOCHROME C OXIDASE SUBUNIT FIXP"/>
    <property type="match status" value="1"/>
</dbReference>
<comment type="caution">
    <text evidence="7">The sequence shown here is derived from an EMBL/GenBank/DDBJ whole genome shotgun (WGS) entry which is preliminary data.</text>
</comment>
<dbReference type="InterPro" id="IPR036909">
    <property type="entry name" value="Cyt_c-like_dom_sf"/>
</dbReference>
<dbReference type="GO" id="GO:0046872">
    <property type="term" value="F:metal ion binding"/>
    <property type="evidence" value="ECO:0007669"/>
    <property type="project" value="UniProtKB-KW"/>
</dbReference>
<evidence type="ECO:0000313" key="7">
    <source>
        <dbReference type="EMBL" id="MBC8334615.1"/>
    </source>
</evidence>
<dbReference type="Proteomes" id="UP000614469">
    <property type="component" value="Unassembled WGS sequence"/>
</dbReference>
<dbReference type="PANTHER" id="PTHR33751:SF13">
    <property type="entry name" value="CYTOCHROME BC1 COMPLEX CYTOCHROME C SUBUNIT"/>
    <property type="match status" value="1"/>
</dbReference>
<proteinExistence type="predicted"/>
<feature type="domain" description="Cytochrome c" evidence="6">
    <location>
        <begin position="54"/>
        <end position="140"/>
    </location>
</feature>
<keyword evidence="3 4" id="KW-0408">Iron</keyword>
<dbReference type="GO" id="GO:0009055">
    <property type="term" value="F:electron transfer activity"/>
    <property type="evidence" value="ECO:0007669"/>
    <property type="project" value="InterPro"/>
</dbReference>
<dbReference type="SUPFAM" id="SSF46626">
    <property type="entry name" value="Cytochrome c"/>
    <property type="match status" value="1"/>
</dbReference>
<evidence type="ECO:0000313" key="8">
    <source>
        <dbReference type="Proteomes" id="UP000614469"/>
    </source>
</evidence>
<organism evidence="7 8">
    <name type="scientific">Candidatus Desulfolinea nitratireducens</name>
    <dbReference type="NCBI Taxonomy" id="2841698"/>
    <lineage>
        <taxon>Bacteria</taxon>
        <taxon>Bacillati</taxon>
        <taxon>Chloroflexota</taxon>
        <taxon>Anaerolineae</taxon>
        <taxon>Anaerolineales</taxon>
        <taxon>Anaerolineales incertae sedis</taxon>
        <taxon>Candidatus Desulfolinea</taxon>
    </lineage>
</organism>
<evidence type="ECO:0000259" key="6">
    <source>
        <dbReference type="PROSITE" id="PS51007"/>
    </source>
</evidence>
<dbReference type="PROSITE" id="PS51257">
    <property type="entry name" value="PROKAR_LIPOPROTEIN"/>
    <property type="match status" value="1"/>
</dbReference>
<feature type="chain" id="PRO_5035328378" evidence="5">
    <location>
        <begin position="21"/>
        <end position="140"/>
    </location>
</feature>